<dbReference type="AlphaFoldDB" id="A0A7W6NZH1"/>
<evidence type="ECO:0000313" key="3">
    <source>
        <dbReference type="Proteomes" id="UP000584824"/>
    </source>
</evidence>
<organism evidence="2 3">
    <name type="scientific">Allorhizobium borbori</name>
    <dbReference type="NCBI Taxonomy" id="485907"/>
    <lineage>
        <taxon>Bacteria</taxon>
        <taxon>Pseudomonadati</taxon>
        <taxon>Pseudomonadota</taxon>
        <taxon>Alphaproteobacteria</taxon>
        <taxon>Hyphomicrobiales</taxon>
        <taxon>Rhizobiaceae</taxon>
        <taxon>Rhizobium/Agrobacterium group</taxon>
        <taxon>Allorhizobium</taxon>
    </lineage>
</organism>
<feature type="domain" description="DUF2087" evidence="1">
    <location>
        <begin position="89"/>
        <end position="159"/>
    </location>
</feature>
<protein>
    <recommendedName>
        <fullName evidence="1">DUF2087 domain-containing protein</fullName>
    </recommendedName>
</protein>
<dbReference type="InterPro" id="IPR018656">
    <property type="entry name" value="DUF2087"/>
</dbReference>
<sequence length="183" mass="20506">MSRTRFPLMAEDISAFARTLSRELAASDTPPGHLSLLNMLARSSGFRNFQHLRAAHAAGERLAATPLPAEPVDHDLVERAARQFGPEGRLRQWPSRHGIQTLCLWVLWSRLPTGLEMNEKQVNATLNANHDFGDPAILRRSLFGMGLVTRERDGSGYRRQERRPPPEARALIRLLESRGARAA</sequence>
<evidence type="ECO:0000259" key="1">
    <source>
        <dbReference type="Pfam" id="PF09860"/>
    </source>
</evidence>
<name>A0A7W6NZH1_9HYPH</name>
<dbReference type="RefSeq" id="WP_183789547.1">
    <property type="nucleotide sequence ID" value="NZ_JACIDU010000002.1"/>
</dbReference>
<comment type="caution">
    <text evidence="2">The sequence shown here is derived from an EMBL/GenBank/DDBJ whole genome shotgun (WGS) entry which is preliminary data.</text>
</comment>
<accession>A0A7W6NZH1</accession>
<gene>
    <name evidence="2" type="ORF">GGQ66_000757</name>
</gene>
<proteinExistence type="predicted"/>
<dbReference type="EMBL" id="JACIDU010000002">
    <property type="protein sequence ID" value="MBB4102229.1"/>
    <property type="molecule type" value="Genomic_DNA"/>
</dbReference>
<dbReference type="Proteomes" id="UP000584824">
    <property type="component" value="Unassembled WGS sequence"/>
</dbReference>
<dbReference type="Pfam" id="PF09860">
    <property type="entry name" value="DUF2087"/>
    <property type="match status" value="1"/>
</dbReference>
<keyword evidence="3" id="KW-1185">Reference proteome</keyword>
<evidence type="ECO:0000313" key="2">
    <source>
        <dbReference type="EMBL" id="MBB4102229.1"/>
    </source>
</evidence>
<reference evidence="2 3" key="1">
    <citation type="submission" date="2020-08" db="EMBL/GenBank/DDBJ databases">
        <title>Genomic Encyclopedia of Type Strains, Phase IV (KMG-IV): sequencing the most valuable type-strain genomes for metagenomic binning, comparative biology and taxonomic classification.</title>
        <authorList>
            <person name="Goeker M."/>
        </authorList>
    </citation>
    <scope>NUCLEOTIDE SEQUENCE [LARGE SCALE GENOMIC DNA]</scope>
    <source>
        <strain evidence="2 3">DSM 26385</strain>
    </source>
</reference>